<dbReference type="GO" id="GO:0008422">
    <property type="term" value="F:beta-glucosidase activity"/>
    <property type="evidence" value="ECO:0007669"/>
    <property type="project" value="TreeGrafter"/>
</dbReference>
<dbReference type="Pfam" id="PF00232">
    <property type="entry name" value="Glyco_hydro_1"/>
    <property type="match status" value="2"/>
</dbReference>
<evidence type="ECO:0000256" key="5">
    <source>
        <dbReference type="SAM" id="MobiDB-lite"/>
    </source>
</evidence>
<dbReference type="InterPro" id="IPR017853">
    <property type="entry name" value="GH"/>
</dbReference>
<dbReference type="GO" id="GO:0005975">
    <property type="term" value="P:carbohydrate metabolic process"/>
    <property type="evidence" value="ECO:0007669"/>
    <property type="project" value="InterPro"/>
</dbReference>
<feature type="transmembrane region" description="Helical" evidence="6">
    <location>
        <begin position="158"/>
        <end position="178"/>
    </location>
</feature>
<evidence type="ECO:0000313" key="8">
    <source>
        <dbReference type="Proteomes" id="UP000243498"/>
    </source>
</evidence>
<dbReference type="PANTHER" id="PTHR10353">
    <property type="entry name" value="GLYCOSYL HYDROLASE"/>
    <property type="match status" value="1"/>
</dbReference>
<dbReference type="SUPFAM" id="SSF51445">
    <property type="entry name" value="(Trans)glycosidases"/>
    <property type="match status" value="1"/>
</dbReference>
<evidence type="ECO:0000256" key="2">
    <source>
        <dbReference type="ARBA" id="ARBA00022801"/>
    </source>
</evidence>
<accession>A0A167JR92</accession>
<dbReference type="InterPro" id="IPR001360">
    <property type="entry name" value="Glyco_hydro_1"/>
</dbReference>
<evidence type="ECO:0000313" key="7">
    <source>
        <dbReference type="EMBL" id="OAA50636.1"/>
    </source>
</evidence>
<keyword evidence="2 7" id="KW-0378">Hydrolase</keyword>
<keyword evidence="6" id="KW-0812">Transmembrane</keyword>
<dbReference type="EMBL" id="AZHC01000002">
    <property type="protein sequence ID" value="OAA50636.1"/>
    <property type="molecule type" value="Genomic_DNA"/>
</dbReference>
<proteinExistence type="inferred from homology"/>
<dbReference type="AlphaFoldDB" id="A0A167JR92"/>
<dbReference type="OrthoDB" id="65569at2759"/>
<keyword evidence="3" id="KW-0326">Glycosidase</keyword>
<sequence>MSREDSPLPAIVVEWGLATAAYQVEGAVAEDGRGKSIWDTFCHLQPTRTKGANGDIACDHYQRLSTTATVAGLTSKSLSWTLNDNARGYSTGLHAPGRSSTNDQSEAGNSATEPWDFKPSQAGQIGISLNGDYYEPWDGADARDEQAAERRMEFHMGWFANPILYVVLPSFVVTFTNYKTLDRTPKKSALMLKQMFTERQGRTVT</sequence>
<evidence type="ECO:0000256" key="4">
    <source>
        <dbReference type="RuleBase" id="RU003690"/>
    </source>
</evidence>
<feature type="region of interest" description="Disordered" evidence="5">
    <location>
        <begin position="91"/>
        <end position="117"/>
    </location>
</feature>
<comment type="caution">
    <text evidence="7">The sequence shown here is derived from an EMBL/GenBank/DDBJ whole genome shotgun (WGS) entry which is preliminary data.</text>
</comment>
<reference evidence="7 8" key="1">
    <citation type="journal article" date="2016" name="Genome Biol. Evol.">
        <title>Divergent and convergent evolution of fungal pathogenicity.</title>
        <authorList>
            <person name="Shang Y."/>
            <person name="Xiao G."/>
            <person name="Zheng P."/>
            <person name="Cen K."/>
            <person name="Zhan S."/>
            <person name="Wang C."/>
        </authorList>
    </citation>
    <scope>NUCLEOTIDE SEQUENCE [LARGE SCALE GENOMIC DNA]</scope>
    <source>
        <strain evidence="7 8">RCEF 4871</strain>
    </source>
</reference>
<keyword evidence="6" id="KW-0472">Membrane</keyword>
<gene>
    <name evidence="7" type="ORF">NOR_01086</name>
</gene>
<evidence type="ECO:0000256" key="6">
    <source>
        <dbReference type="SAM" id="Phobius"/>
    </source>
</evidence>
<evidence type="ECO:0000256" key="1">
    <source>
        <dbReference type="ARBA" id="ARBA00010838"/>
    </source>
</evidence>
<dbReference type="STRING" id="1081105.A0A167JR92"/>
<comment type="similarity">
    <text evidence="1 4">Belongs to the glycosyl hydrolase 1 family.</text>
</comment>
<protein>
    <submittedName>
        <fullName evidence="7">Glycoside hydrolase, family 1</fullName>
    </submittedName>
</protein>
<organism evidence="7 8">
    <name type="scientific">Metarhizium rileyi (strain RCEF 4871)</name>
    <name type="common">Nomuraea rileyi</name>
    <dbReference type="NCBI Taxonomy" id="1649241"/>
    <lineage>
        <taxon>Eukaryota</taxon>
        <taxon>Fungi</taxon>
        <taxon>Dikarya</taxon>
        <taxon>Ascomycota</taxon>
        <taxon>Pezizomycotina</taxon>
        <taxon>Sordariomycetes</taxon>
        <taxon>Hypocreomycetidae</taxon>
        <taxon>Hypocreales</taxon>
        <taxon>Clavicipitaceae</taxon>
        <taxon>Metarhizium</taxon>
    </lineage>
</organism>
<keyword evidence="8" id="KW-1185">Reference proteome</keyword>
<feature type="compositionally biased region" description="Polar residues" evidence="5">
    <location>
        <begin position="98"/>
        <end position="112"/>
    </location>
</feature>
<dbReference type="PANTHER" id="PTHR10353:SF36">
    <property type="entry name" value="LP05116P"/>
    <property type="match status" value="1"/>
</dbReference>
<name>A0A167JR92_METRR</name>
<evidence type="ECO:0000256" key="3">
    <source>
        <dbReference type="ARBA" id="ARBA00023295"/>
    </source>
</evidence>
<keyword evidence="6" id="KW-1133">Transmembrane helix</keyword>
<dbReference type="Proteomes" id="UP000243498">
    <property type="component" value="Unassembled WGS sequence"/>
</dbReference>
<dbReference type="Gene3D" id="3.20.20.80">
    <property type="entry name" value="Glycosidases"/>
    <property type="match status" value="2"/>
</dbReference>